<dbReference type="AlphaFoldDB" id="A0A7J6KHG7"/>
<evidence type="ECO:0000313" key="1">
    <source>
        <dbReference type="EMBL" id="KAF4646420.1"/>
    </source>
</evidence>
<name>A0A7J6KHG7_PERCH</name>
<accession>A0A7J6KHG7</accession>
<reference evidence="1 2" key="1">
    <citation type="submission" date="2020-04" db="EMBL/GenBank/DDBJ databases">
        <title>Perkinsus chesapeaki whole genome sequence.</title>
        <authorList>
            <person name="Bogema D.R."/>
        </authorList>
    </citation>
    <scope>NUCLEOTIDE SEQUENCE [LARGE SCALE GENOMIC DNA]</scope>
    <source>
        <strain evidence="1">ATCC PRA-425</strain>
    </source>
</reference>
<organism evidence="1 2">
    <name type="scientific">Perkinsus chesapeaki</name>
    <name type="common">Clam parasite</name>
    <name type="synonym">Perkinsus andrewsi</name>
    <dbReference type="NCBI Taxonomy" id="330153"/>
    <lineage>
        <taxon>Eukaryota</taxon>
        <taxon>Sar</taxon>
        <taxon>Alveolata</taxon>
        <taxon>Perkinsozoa</taxon>
        <taxon>Perkinsea</taxon>
        <taxon>Perkinsida</taxon>
        <taxon>Perkinsidae</taxon>
        <taxon>Perkinsus</taxon>
    </lineage>
</organism>
<evidence type="ECO:0000313" key="2">
    <source>
        <dbReference type="Proteomes" id="UP000591131"/>
    </source>
</evidence>
<dbReference type="EMBL" id="JAAPAO010003511">
    <property type="protein sequence ID" value="KAF4646420.1"/>
    <property type="molecule type" value="Genomic_DNA"/>
</dbReference>
<dbReference type="Proteomes" id="UP000591131">
    <property type="component" value="Unassembled WGS sequence"/>
</dbReference>
<proteinExistence type="predicted"/>
<comment type="caution">
    <text evidence="1">The sequence shown here is derived from an EMBL/GenBank/DDBJ whole genome shotgun (WGS) entry which is preliminary data.</text>
</comment>
<feature type="non-terminal residue" evidence="1">
    <location>
        <position position="1"/>
    </location>
</feature>
<protein>
    <submittedName>
        <fullName evidence="1">Uncharacterized protein</fullName>
    </submittedName>
</protein>
<feature type="non-terminal residue" evidence="1">
    <location>
        <position position="117"/>
    </location>
</feature>
<keyword evidence="2" id="KW-1185">Reference proteome</keyword>
<sequence length="117" mass="12977">EGTLPLGSWNGHFWMHLPQRCLSLLQCKKKRPESADTVSLDASFILDISRGEIMDTFDSNDVRALDWWDPLECVCAVACGVKTDCPRTTRGNPYCHRGSCLVGCAGSRECPMGMSCY</sequence>
<gene>
    <name evidence="1" type="ORF">FOL47_006340</name>
</gene>